<comment type="caution">
    <text evidence="1">The sequence shown here is derived from an EMBL/GenBank/DDBJ whole genome shotgun (WGS) entry which is preliminary data.</text>
</comment>
<feature type="non-terminal residue" evidence="1">
    <location>
        <position position="390"/>
    </location>
</feature>
<evidence type="ECO:0000313" key="2">
    <source>
        <dbReference type="Proteomes" id="UP000240608"/>
    </source>
</evidence>
<accession>A0A2T4DCX6</accession>
<organism evidence="1 2">
    <name type="scientific">Marivirga lumbricoides</name>
    <dbReference type="NCBI Taxonomy" id="1046115"/>
    <lineage>
        <taxon>Bacteria</taxon>
        <taxon>Pseudomonadati</taxon>
        <taxon>Bacteroidota</taxon>
        <taxon>Cytophagia</taxon>
        <taxon>Cytophagales</taxon>
        <taxon>Marivirgaceae</taxon>
        <taxon>Marivirga</taxon>
    </lineage>
</organism>
<dbReference type="Proteomes" id="UP000240608">
    <property type="component" value="Unassembled WGS sequence"/>
</dbReference>
<sequence>IDSVSIHQGNKPLNRQSFNPSHMEFQDLDLKISGLNYKPEFLALEKIMLSATDSTLFRLKELSTGISIDSEKAVISDLTLRTAQSSFQSDLVLKYQQFDSVINGNLSGSTMDLQLGLGTRLELKDAYYFAPELRSDTAYRNLAKYPVQIYGNLAGTTEEMEINQFKLFYGEYTSLSIDGKAERLLSPDELSVFVSSINLKARTKDFSSFVPENYPAQYPQKIELSGSGSWNNGLAKADIQSIIDEISLLNIEGSFNSNEPQKYDVKVKGEQLAIDKWLQDTASYDPVDIILNVEGTGMDLATLNAKADLKIPNLSYQSHQFNPLELEAELKDKQFSLHSEYADKILDYDINALGTIDSTKQSVRLKAQINRMNLLAFGIADSLTYLKMNT</sequence>
<dbReference type="EMBL" id="PYVU01000342">
    <property type="protein sequence ID" value="PTB91597.1"/>
    <property type="molecule type" value="Genomic_DNA"/>
</dbReference>
<reference evidence="1 2" key="1">
    <citation type="submission" date="2018-03" db="EMBL/GenBank/DDBJ databases">
        <title>Cross-interface Injection: A General Nanoliter Liquid Handling Method Applied to Single Cells Genome Amplification Automated Nanoliter Liquid Handling Applied to Single Cell Multiple Displacement Amplification.</title>
        <authorList>
            <person name="Yun J."/>
            <person name="Xu P."/>
            <person name="Xu J."/>
            <person name="Dai X."/>
            <person name="Wang Y."/>
            <person name="Zheng X."/>
            <person name="Cao C."/>
            <person name="Yi Q."/>
            <person name="Zhu Y."/>
            <person name="Wang L."/>
            <person name="Dong Z."/>
            <person name="Huang Y."/>
            <person name="Huang L."/>
            <person name="Du W."/>
        </authorList>
    </citation>
    <scope>NUCLEOTIDE SEQUENCE [LARGE SCALE GENOMIC DNA]</scope>
    <source>
        <strain evidence="1 2">Z-D1-2</strain>
    </source>
</reference>
<name>A0A2T4DCX6_9BACT</name>
<evidence type="ECO:0000313" key="1">
    <source>
        <dbReference type="EMBL" id="PTB91597.1"/>
    </source>
</evidence>
<gene>
    <name evidence="1" type="ORF">C9994_15255</name>
</gene>
<feature type="non-terminal residue" evidence="1">
    <location>
        <position position="1"/>
    </location>
</feature>
<proteinExistence type="predicted"/>
<dbReference type="AlphaFoldDB" id="A0A2T4DCX6"/>
<protein>
    <submittedName>
        <fullName evidence="1">Uncharacterized protein</fullName>
    </submittedName>
</protein>